<evidence type="ECO:0000313" key="10">
    <source>
        <dbReference type="Proteomes" id="UP000281094"/>
    </source>
</evidence>
<keyword evidence="10" id="KW-1185">Reference proteome</keyword>
<feature type="transmembrane region" description="Helical" evidence="8">
    <location>
        <begin position="60"/>
        <end position="76"/>
    </location>
</feature>
<evidence type="ECO:0000256" key="4">
    <source>
        <dbReference type="ARBA" id="ARBA00022475"/>
    </source>
</evidence>
<dbReference type="CDD" id="cd06550">
    <property type="entry name" value="TM_ABC_iron-siderophores_like"/>
    <property type="match status" value="1"/>
</dbReference>
<evidence type="ECO:0000256" key="8">
    <source>
        <dbReference type="SAM" id="Phobius"/>
    </source>
</evidence>
<feature type="transmembrane region" description="Helical" evidence="8">
    <location>
        <begin position="230"/>
        <end position="257"/>
    </location>
</feature>
<keyword evidence="6 8" id="KW-1133">Transmembrane helix</keyword>
<organism evidence="9 10">
    <name type="scientific">Notoacmeibacter ruber</name>
    <dbReference type="NCBI Taxonomy" id="2670375"/>
    <lineage>
        <taxon>Bacteria</taxon>
        <taxon>Pseudomonadati</taxon>
        <taxon>Pseudomonadota</taxon>
        <taxon>Alphaproteobacteria</taxon>
        <taxon>Hyphomicrobiales</taxon>
        <taxon>Notoacmeibacteraceae</taxon>
        <taxon>Notoacmeibacter</taxon>
    </lineage>
</organism>
<dbReference type="PANTHER" id="PTHR30472:SF25">
    <property type="entry name" value="ABC TRANSPORTER PERMEASE PROTEIN MJ0876-RELATED"/>
    <property type="match status" value="1"/>
</dbReference>
<dbReference type="AlphaFoldDB" id="A0A3L7J3S2"/>
<keyword evidence="3" id="KW-0813">Transport</keyword>
<feature type="transmembrane region" description="Helical" evidence="8">
    <location>
        <begin position="303"/>
        <end position="323"/>
    </location>
</feature>
<proteinExistence type="inferred from homology"/>
<dbReference type="Proteomes" id="UP000281094">
    <property type="component" value="Unassembled WGS sequence"/>
</dbReference>
<dbReference type="SUPFAM" id="SSF81345">
    <property type="entry name" value="ABC transporter involved in vitamin B12 uptake, BtuC"/>
    <property type="match status" value="1"/>
</dbReference>
<dbReference type="GO" id="GO:0022857">
    <property type="term" value="F:transmembrane transporter activity"/>
    <property type="evidence" value="ECO:0007669"/>
    <property type="project" value="InterPro"/>
</dbReference>
<keyword evidence="7 8" id="KW-0472">Membrane</keyword>
<dbReference type="InterPro" id="IPR000522">
    <property type="entry name" value="ABC_transptr_permease_BtuC"/>
</dbReference>
<sequence>MRKQLGFLALAATLILLIAGELSIGPEGVTPGLVIAALTAFDPQNYDHAIIFHQRLPRVLIALYVGTVTACGGAVLQSLTRNPLAAPSTLGITGGATFFVVTAAFLFDLGLQWQGVAGLVGGVAGFAVAVLVARATGRGNDPRGLALILSGALTGLLLTGAANAVLLSDPSRRTSFLGWLSGNINHVYIDRLALFWWVGAAALVVLALLSRSITMIAIGADRAAAAGVDVGRVSGAALLAVCLGTASAVAICGPVAFVGLVVPHMVRPLTGLGLSRLMPAAAVAGASICLAADLIGRLAFQPYTVSTGVLMDAIGGIAFALLVRRHYIASPGRSTA</sequence>
<dbReference type="EMBL" id="RCWN01000002">
    <property type="protein sequence ID" value="RLQ85223.1"/>
    <property type="molecule type" value="Genomic_DNA"/>
</dbReference>
<comment type="subcellular location">
    <subcellularLocation>
        <location evidence="1">Cell membrane</location>
        <topology evidence="1">Multi-pass membrane protein</topology>
    </subcellularLocation>
</comment>
<dbReference type="Gene3D" id="1.10.3470.10">
    <property type="entry name" value="ABC transporter involved in vitamin B12 uptake, BtuC"/>
    <property type="match status" value="1"/>
</dbReference>
<dbReference type="Pfam" id="PF01032">
    <property type="entry name" value="FecCD"/>
    <property type="match status" value="1"/>
</dbReference>
<evidence type="ECO:0000256" key="2">
    <source>
        <dbReference type="ARBA" id="ARBA00007935"/>
    </source>
</evidence>
<evidence type="ECO:0000256" key="5">
    <source>
        <dbReference type="ARBA" id="ARBA00022692"/>
    </source>
</evidence>
<dbReference type="GO" id="GO:0005886">
    <property type="term" value="C:plasma membrane"/>
    <property type="evidence" value="ECO:0007669"/>
    <property type="project" value="UniProtKB-SubCell"/>
</dbReference>
<evidence type="ECO:0000256" key="1">
    <source>
        <dbReference type="ARBA" id="ARBA00004651"/>
    </source>
</evidence>
<comment type="caution">
    <text evidence="9">The sequence shown here is derived from an EMBL/GenBank/DDBJ whole genome shotgun (WGS) entry which is preliminary data.</text>
</comment>
<reference evidence="9 10" key="1">
    <citation type="submission" date="2018-10" db="EMBL/GenBank/DDBJ databases">
        <title>Notoacmeibacter sp. M2BS9Y-3-1, whole genome shotgun sequence.</title>
        <authorList>
            <person name="Tuo L."/>
        </authorList>
    </citation>
    <scope>NUCLEOTIDE SEQUENCE [LARGE SCALE GENOMIC DNA]</scope>
    <source>
        <strain evidence="9 10">M2BS9Y-3-1</strain>
    </source>
</reference>
<protein>
    <submittedName>
        <fullName evidence="9">Iron ABC transporter permease</fullName>
    </submittedName>
</protein>
<feature type="transmembrane region" description="Helical" evidence="8">
    <location>
        <begin position="277"/>
        <end position="296"/>
    </location>
</feature>
<comment type="similarity">
    <text evidence="2">Belongs to the binding-protein-dependent transport system permease family. FecCD subfamily.</text>
</comment>
<gene>
    <name evidence="9" type="ORF">D8780_14765</name>
</gene>
<accession>A0A3L7J3S2</accession>
<keyword evidence="5 8" id="KW-0812">Transmembrane</keyword>
<name>A0A3L7J3S2_9HYPH</name>
<evidence type="ECO:0000256" key="7">
    <source>
        <dbReference type="ARBA" id="ARBA00023136"/>
    </source>
</evidence>
<keyword evidence="4" id="KW-1003">Cell membrane</keyword>
<dbReference type="RefSeq" id="WP_121646640.1">
    <property type="nucleotide sequence ID" value="NZ_RCWN01000002.1"/>
</dbReference>
<feature type="transmembrane region" description="Helical" evidence="8">
    <location>
        <begin position="145"/>
        <end position="168"/>
    </location>
</feature>
<feature type="transmembrane region" description="Helical" evidence="8">
    <location>
        <begin position="88"/>
        <end position="107"/>
    </location>
</feature>
<evidence type="ECO:0000313" key="9">
    <source>
        <dbReference type="EMBL" id="RLQ85223.1"/>
    </source>
</evidence>
<evidence type="ECO:0000256" key="3">
    <source>
        <dbReference type="ARBA" id="ARBA00022448"/>
    </source>
</evidence>
<dbReference type="PANTHER" id="PTHR30472">
    <property type="entry name" value="FERRIC ENTEROBACTIN TRANSPORT SYSTEM PERMEASE PROTEIN"/>
    <property type="match status" value="1"/>
</dbReference>
<feature type="transmembrane region" description="Helical" evidence="8">
    <location>
        <begin position="188"/>
        <end position="209"/>
    </location>
</feature>
<evidence type="ECO:0000256" key="6">
    <source>
        <dbReference type="ARBA" id="ARBA00022989"/>
    </source>
</evidence>
<feature type="transmembrane region" description="Helical" evidence="8">
    <location>
        <begin position="113"/>
        <end position="133"/>
    </location>
</feature>
<dbReference type="InterPro" id="IPR037294">
    <property type="entry name" value="ABC_BtuC-like"/>
</dbReference>